<dbReference type="GO" id="GO:0003676">
    <property type="term" value="F:nucleic acid binding"/>
    <property type="evidence" value="ECO:0007669"/>
    <property type="project" value="InterPro"/>
</dbReference>
<sequence>MVEFCAHCFNILLIKEQEERMVFYCPMCPYIRKIRSELVKVTEFTPKKAEEPSIDFNEIASSKTMAVCPKCSFSEAYFFQLQIRSADEPMTSFYTCVKCEFKWKEN</sequence>
<keyword evidence="4 9" id="KW-0863">Zinc-finger</keyword>
<comment type="caution">
    <text evidence="12">The sequence shown here is derived from an EMBL/GenBank/DDBJ whole genome shotgun (WGS) entry which is preliminary data.</text>
</comment>
<evidence type="ECO:0000256" key="10">
    <source>
        <dbReference type="RuleBase" id="RU003474"/>
    </source>
</evidence>
<dbReference type="InterPro" id="IPR001222">
    <property type="entry name" value="Znf_TFIIS"/>
</dbReference>
<dbReference type="Gene3D" id="2.20.25.10">
    <property type="match status" value="1"/>
</dbReference>
<dbReference type="SMART" id="SM00661">
    <property type="entry name" value="RPOL9"/>
    <property type="match status" value="1"/>
</dbReference>
<dbReference type="AlphaFoldDB" id="A0AAV9Y066"/>
<accession>A0AAV9Y066</accession>
<keyword evidence="3 8" id="KW-0479">Metal-binding</keyword>
<dbReference type="Proteomes" id="UP001311799">
    <property type="component" value="Unassembled WGS sequence"/>
</dbReference>
<evidence type="ECO:0000256" key="1">
    <source>
        <dbReference type="ARBA" id="ARBA00004123"/>
    </source>
</evidence>
<evidence type="ECO:0000256" key="7">
    <source>
        <dbReference type="PIRNR" id="PIRNR005586"/>
    </source>
</evidence>
<name>A0AAV9Y066_9CRYT</name>
<comment type="function">
    <text evidence="7">DNA-dependent RNA polymerase catalyzes the transcription of DNA into RNA using the four ribonucleoside triphosphates as substrates.</text>
</comment>
<feature type="binding site" evidence="8">
    <location>
        <position position="8"/>
    </location>
    <ligand>
        <name>Zn(2+)</name>
        <dbReference type="ChEBI" id="CHEBI:29105"/>
        <label>1</label>
    </ligand>
</feature>
<protein>
    <recommendedName>
        <fullName evidence="7">DNA-directed RNA polymerase subunit</fullName>
    </recommendedName>
</protein>
<feature type="binding site" evidence="8">
    <location>
        <position position="25"/>
    </location>
    <ligand>
        <name>Zn(2+)</name>
        <dbReference type="ChEBI" id="CHEBI:29105"/>
        <label>1</label>
    </ligand>
</feature>
<dbReference type="PANTHER" id="PTHR11239:SF12">
    <property type="entry name" value="DNA-DIRECTED RNA POLYMERASE III SUBUNIT RPC10"/>
    <property type="match status" value="1"/>
</dbReference>
<dbReference type="InterPro" id="IPR001529">
    <property type="entry name" value="Zn_ribbon_RPB9"/>
</dbReference>
<dbReference type="SUPFAM" id="SSF57783">
    <property type="entry name" value="Zinc beta-ribbon"/>
    <property type="match status" value="1"/>
</dbReference>
<dbReference type="GO" id="GO:0003899">
    <property type="term" value="F:DNA-directed RNA polymerase activity"/>
    <property type="evidence" value="ECO:0007669"/>
    <property type="project" value="InterPro"/>
</dbReference>
<evidence type="ECO:0000256" key="3">
    <source>
        <dbReference type="ARBA" id="ARBA00022723"/>
    </source>
</evidence>
<dbReference type="PROSITE" id="PS00466">
    <property type="entry name" value="ZF_TFIIS_1"/>
    <property type="match status" value="1"/>
</dbReference>
<dbReference type="CDD" id="cd10509">
    <property type="entry name" value="Zn-ribbon_RPC11"/>
    <property type="match status" value="1"/>
</dbReference>
<dbReference type="InterPro" id="IPR012164">
    <property type="entry name" value="Rpa12/Rpb9/Rpc10/TFS"/>
</dbReference>
<keyword evidence="6 7" id="KW-0539">Nucleus</keyword>
<dbReference type="Pfam" id="PF01096">
    <property type="entry name" value="Zn_ribbon_TFIIS"/>
    <property type="match status" value="1"/>
</dbReference>
<comment type="similarity">
    <text evidence="7 10">Belongs to the archaeal rpoM/eukaryotic RPA12/RPB9/RPC11 RNA polymerase family.</text>
</comment>
<feature type="zinc finger region" description="C4-type" evidence="9">
    <location>
        <begin position="5"/>
        <end position="28"/>
    </location>
</feature>
<evidence type="ECO:0000256" key="8">
    <source>
        <dbReference type="PIRSR" id="PIRSR005586-1"/>
    </source>
</evidence>
<evidence type="ECO:0000256" key="2">
    <source>
        <dbReference type="ARBA" id="ARBA00022478"/>
    </source>
</evidence>
<keyword evidence="7 10" id="KW-0804">Transcription</keyword>
<evidence type="ECO:0000313" key="13">
    <source>
        <dbReference type="Proteomes" id="UP001311799"/>
    </source>
</evidence>
<keyword evidence="5 8" id="KW-0862">Zinc</keyword>
<feature type="domain" description="TFIIS-type" evidence="11">
    <location>
        <begin position="64"/>
        <end position="104"/>
    </location>
</feature>
<evidence type="ECO:0000259" key="11">
    <source>
        <dbReference type="PROSITE" id="PS51133"/>
    </source>
</evidence>
<feature type="binding site" evidence="8">
    <location>
        <position position="5"/>
    </location>
    <ligand>
        <name>Zn(2+)</name>
        <dbReference type="ChEBI" id="CHEBI:29105"/>
        <label>1</label>
    </ligand>
</feature>
<feature type="binding site" evidence="8">
    <location>
        <position position="99"/>
    </location>
    <ligand>
        <name>Zn(2+)</name>
        <dbReference type="ChEBI" id="CHEBI:29105"/>
        <label>2</label>
    </ligand>
</feature>
<feature type="binding site" evidence="8">
    <location>
        <position position="71"/>
    </location>
    <ligand>
        <name>Zn(2+)</name>
        <dbReference type="ChEBI" id="CHEBI:29105"/>
        <label>2</label>
    </ligand>
</feature>
<evidence type="ECO:0000256" key="9">
    <source>
        <dbReference type="PIRSR" id="PIRSR005586-2"/>
    </source>
</evidence>
<dbReference type="GO" id="GO:0005666">
    <property type="term" value="C:RNA polymerase III complex"/>
    <property type="evidence" value="ECO:0007669"/>
    <property type="project" value="TreeGrafter"/>
</dbReference>
<evidence type="ECO:0000256" key="6">
    <source>
        <dbReference type="ARBA" id="ARBA00023242"/>
    </source>
</evidence>
<keyword evidence="2 7" id="KW-0240">DNA-directed RNA polymerase</keyword>
<dbReference type="SMART" id="SM00440">
    <property type="entry name" value="ZnF_C2C2"/>
    <property type="match status" value="1"/>
</dbReference>
<proteinExistence type="inferred from homology"/>
<feature type="binding site" evidence="8">
    <location>
        <position position="68"/>
    </location>
    <ligand>
        <name>Zn(2+)</name>
        <dbReference type="ChEBI" id="CHEBI:29105"/>
        <label>2</label>
    </ligand>
</feature>
<gene>
    <name evidence="12" type="ORF">RS030_192818</name>
</gene>
<reference evidence="12 13" key="1">
    <citation type="submission" date="2023-10" db="EMBL/GenBank/DDBJ databases">
        <title>Comparative genomics analysis reveals potential genetic determinants of host preference in Cryptosporidium xiaoi.</title>
        <authorList>
            <person name="Xiao L."/>
            <person name="Li J."/>
        </authorList>
    </citation>
    <scope>NUCLEOTIDE SEQUENCE [LARGE SCALE GENOMIC DNA]</scope>
    <source>
        <strain evidence="12 13">52996</strain>
    </source>
</reference>
<dbReference type="GO" id="GO:0006386">
    <property type="term" value="P:termination of RNA polymerase III transcription"/>
    <property type="evidence" value="ECO:0007669"/>
    <property type="project" value="TreeGrafter"/>
</dbReference>
<evidence type="ECO:0000313" key="12">
    <source>
        <dbReference type="EMBL" id="KAK6589870.1"/>
    </source>
</evidence>
<dbReference type="InterPro" id="IPR034014">
    <property type="entry name" value="Zn_ribbon_RPC11_C"/>
</dbReference>
<dbReference type="GO" id="GO:0008270">
    <property type="term" value="F:zinc ion binding"/>
    <property type="evidence" value="ECO:0007669"/>
    <property type="project" value="UniProtKB-KW"/>
</dbReference>
<dbReference type="EMBL" id="JAWDEY010000010">
    <property type="protein sequence ID" value="KAK6589870.1"/>
    <property type="molecule type" value="Genomic_DNA"/>
</dbReference>
<organism evidence="12 13">
    <name type="scientific">Cryptosporidium xiaoi</name>
    <dbReference type="NCBI Taxonomy" id="659607"/>
    <lineage>
        <taxon>Eukaryota</taxon>
        <taxon>Sar</taxon>
        <taxon>Alveolata</taxon>
        <taxon>Apicomplexa</taxon>
        <taxon>Conoidasida</taxon>
        <taxon>Coccidia</taxon>
        <taxon>Eucoccidiorida</taxon>
        <taxon>Eimeriorina</taxon>
        <taxon>Cryptosporidiidae</taxon>
        <taxon>Cryptosporidium</taxon>
    </lineage>
</organism>
<dbReference type="PROSITE" id="PS51133">
    <property type="entry name" value="ZF_TFIIS_2"/>
    <property type="match status" value="1"/>
</dbReference>
<feature type="binding site" evidence="8">
    <location>
        <position position="96"/>
    </location>
    <ligand>
        <name>Zn(2+)</name>
        <dbReference type="ChEBI" id="CHEBI:29105"/>
        <label>2</label>
    </ligand>
</feature>
<keyword evidence="13" id="KW-1185">Reference proteome</keyword>
<feature type="binding site" evidence="8">
    <location>
        <position position="28"/>
    </location>
    <ligand>
        <name>Zn(2+)</name>
        <dbReference type="ChEBI" id="CHEBI:29105"/>
        <label>1</label>
    </ligand>
</feature>
<comment type="subcellular location">
    <subcellularLocation>
        <location evidence="1 7">Nucleus</location>
    </subcellularLocation>
</comment>
<evidence type="ECO:0000256" key="4">
    <source>
        <dbReference type="ARBA" id="ARBA00022771"/>
    </source>
</evidence>
<evidence type="ECO:0000256" key="5">
    <source>
        <dbReference type="ARBA" id="ARBA00022833"/>
    </source>
</evidence>
<dbReference type="PANTHER" id="PTHR11239">
    <property type="entry name" value="DNA-DIRECTED RNA POLYMERASE"/>
    <property type="match status" value="1"/>
</dbReference>
<dbReference type="PIRSF" id="PIRSF005586">
    <property type="entry name" value="RNApol_RpoM"/>
    <property type="match status" value="1"/>
</dbReference>